<keyword evidence="5" id="KW-0862">Zinc</keyword>
<evidence type="ECO:0000259" key="8">
    <source>
        <dbReference type="PROSITE" id="PS50157"/>
    </source>
</evidence>
<dbReference type="GO" id="GO:0000785">
    <property type="term" value="C:chromatin"/>
    <property type="evidence" value="ECO:0007669"/>
    <property type="project" value="TreeGrafter"/>
</dbReference>
<dbReference type="OrthoDB" id="10018191at2759"/>
<dbReference type="GO" id="GO:0008270">
    <property type="term" value="F:zinc ion binding"/>
    <property type="evidence" value="ECO:0007669"/>
    <property type="project" value="UniProtKB-KW"/>
</dbReference>
<dbReference type="InterPro" id="IPR051059">
    <property type="entry name" value="VerF-like"/>
</dbReference>
<dbReference type="PROSITE" id="PS50157">
    <property type="entry name" value="ZINC_FINGER_C2H2_2"/>
    <property type="match status" value="2"/>
</dbReference>
<evidence type="ECO:0000256" key="3">
    <source>
        <dbReference type="ARBA" id="ARBA00022737"/>
    </source>
</evidence>
<dbReference type="GO" id="GO:0005634">
    <property type="term" value="C:nucleus"/>
    <property type="evidence" value="ECO:0007669"/>
    <property type="project" value="UniProtKB-SubCell"/>
</dbReference>
<feature type="non-terminal residue" evidence="9">
    <location>
        <position position="1"/>
    </location>
</feature>
<evidence type="ECO:0000313" key="10">
    <source>
        <dbReference type="Proteomes" id="UP000799750"/>
    </source>
</evidence>
<organism evidence="9 10">
    <name type="scientific">Lophium mytilinum</name>
    <dbReference type="NCBI Taxonomy" id="390894"/>
    <lineage>
        <taxon>Eukaryota</taxon>
        <taxon>Fungi</taxon>
        <taxon>Dikarya</taxon>
        <taxon>Ascomycota</taxon>
        <taxon>Pezizomycotina</taxon>
        <taxon>Dothideomycetes</taxon>
        <taxon>Pleosporomycetidae</taxon>
        <taxon>Mytilinidiales</taxon>
        <taxon>Mytilinidiaceae</taxon>
        <taxon>Lophium</taxon>
    </lineage>
</organism>
<dbReference type="SUPFAM" id="SSF57667">
    <property type="entry name" value="beta-beta-alpha zinc fingers"/>
    <property type="match status" value="1"/>
</dbReference>
<dbReference type="Pfam" id="PF00096">
    <property type="entry name" value="zf-C2H2"/>
    <property type="match status" value="1"/>
</dbReference>
<dbReference type="FunFam" id="3.30.160.60:FF:000125">
    <property type="entry name" value="Putative zinc finger protein 143"/>
    <property type="match status" value="1"/>
</dbReference>
<reference evidence="9" key="1">
    <citation type="journal article" date="2020" name="Stud. Mycol.">
        <title>101 Dothideomycetes genomes: a test case for predicting lifestyles and emergence of pathogens.</title>
        <authorList>
            <person name="Haridas S."/>
            <person name="Albert R."/>
            <person name="Binder M."/>
            <person name="Bloem J."/>
            <person name="Labutti K."/>
            <person name="Salamov A."/>
            <person name="Andreopoulos B."/>
            <person name="Baker S."/>
            <person name="Barry K."/>
            <person name="Bills G."/>
            <person name="Bluhm B."/>
            <person name="Cannon C."/>
            <person name="Castanera R."/>
            <person name="Culley D."/>
            <person name="Daum C."/>
            <person name="Ezra D."/>
            <person name="Gonzalez J."/>
            <person name="Henrissat B."/>
            <person name="Kuo A."/>
            <person name="Liang C."/>
            <person name="Lipzen A."/>
            <person name="Lutzoni F."/>
            <person name="Magnuson J."/>
            <person name="Mondo S."/>
            <person name="Nolan M."/>
            <person name="Ohm R."/>
            <person name="Pangilinan J."/>
            <person name="Park H.-J."/>
            <person name="Ramirez L."/>
            <person name="Alfaro M."/>
            <person name="Sun H."/>
            <person name="Tritt A."/>
            <person name="Yoshinaga Y."/>
            <person name="Zwiers L.-H."/>
            <person name="Turgeon B."/>
            <person name="Goodwin S."/>
            <person name="Spatafora J."/>
            <person name="Crous P."/>
            <person name="Grigoriev I."/>
        </authorList>
    </citation>
    <scope>NUCLEOTIDE SEQUENCE</scope>
    <source>
        <strain evidence="9">CBS 269.34</strain>
    </source>
</reference>
<keyword evidence="2" id="KW-0479">Metal-binding</keyword>
<feature type="domain" description="C2H2-type" evidence="8">
    <location>
        <begin position="15"/>
        <end position="44"/>
    </location>
</feature>
<dbReference type="InterPro" id="IPR036236">
    <property type="entry name" value="Znf_C2H2_sf"/>
</dbReference>
<evidence type="ECO:0000256" key="7">
    <source>
        <dbReference type="PROSITE-ProRule" id="PRU00042"/>
    </source>
</evidence>
<dbReference type="EMBL" id="MU004194">
    <property type="protein sequence ID" value="KAF2492423.1"/>
    <property type="molecule type" value="Genomic_DNA"/>
</dbReference>
<keyword evidence="6" id="KW-0539">Nucleus</keyword>
<dbReference type="InterPro" id="IPR013087">
    <property type="entry name" value="Znf_C2H2_type"/>
</dbReference>
<dbReference type="PANTHER" id="PTHR40626">
    <property type="entry name" value="MIP31509P"/>
    <property type="match status" value="1"/>
</dbReference>
<feature type="domain" description="C2H2-type" evidence="8">
    <location>
        <begin position="45"/>
        <end position="67"/>
    </location>
</feature>
<accession>A0A6A6QL48</accession>
<dbReference type="PROSITE" id="PS00028">
    <property type="entry name" value="ZINC_FINGER_C2H2_1"/>
    <property type="match status" value="2"/>
</dbReference>
<dbReference type="GO" id="GO:0000981">
    <property type="term" value="F:DNA-binding transcription factor activity, RNA polymerase II-specific"/>
    <property type="evidence" value="ECO:0007669"/>
    <property type="project" value="InterPro"/>
</dbReference>
<evidence type="ECO:0000256" key="1">
    <source>
        <dbReference type="ARBA" id="ARBA00004123"/>
    </source>
</evidence>
<gene>
    <name evidence="9" type="ORF">BU16DRAFT_428646</name>
</gene>
<comment type="subcellular location">
    <subcellularLocation>
        <location evidence="1">Nucleus</location>
    </subcellularLocation>
</comment>
<keyword evidence="3" id="KW-0677">Repeat</keyword>
<dbReference type="GO" id="GO:0000978">
    <property type="term" value="F:RNA polymerase II cis-regulatory region sequence-specific DNA binding"/>
    <property type="evidence" value="ECO:0007669"/>
    <property type="project" value="InterPro"/>
</dbReference>
<proteinExistence type="predicted"/>
<evidence type="ECO:0000256" key="6">
    <source>
        <dbReference type="ARBA" id="ARBA00023242"/>
    </source>
</evidence>
<dbReference type="Proteomes" id="UP000799750">
    <property type="component" value="Unassembled WGS sequence"/>
</dbReference>
<sequence>STHHSNATPSRQKQNFCEHAGCDKKFARPEHLKRHEQTHANEKLYCCVVCEKPFNRNDNCLAHYLTH</sequence>
<dbReference type="SMART" id="SM00355">
    <property type="entry name" value="ZnF_C2H2"/>
    <property type="match status" value="2"/>
</dbReference>
<dbReference type="AlphaFoldDB" id="A0A6A6QL48"/>
<keyword evidence="10" id="KW-1185">Reference proteome</keyword>
<keyword evidence="4 7" id="KW-0863">Zinc-finger</keyword>
<dbReference type="PANTHER" id="PTHR40626:SF11">
    <property type="entry name" value="ZINC FINGER PROTEIN YPR022C"/>
    <property type="match status" value="1"/>
</dbReference>
<evidence type="ECO:0000256" key="2">
    <source>
        <dbReference type="ARBA" id="ARBA00022723"/>
    </source>
</evidence>
<evidence type="ECO:0000256" key="4">
    <source>
        <dbReference type="ARBA" id="ARBA00022771"/>
    </source>
</evidence>
<protein>
    <recommendedName>
        <fullName evidence="8">C2H2-type domain-containing protein</fullName>
    </recommendedName>
</protein>
<dbReference type="Gene3D" id="3.30.160.60">
    <property type="entry name" value="Classic Zinc Finger"/>
    <property type="match status" value="2"/>
</dbReference>
<feature type="non-terminal residue" evidence="9">
    <location>
        <position position="67"/>
    </location>
</feature>
<evidence type="ECO:0000256" key="5">
    <source>
        <dbReference type="ARBA" id="ARBA00022833"/>
    </source>
</evidence>
<name>A0A6A6QL48_9PEZI</name>
<evidence type="ECO:0000313" key="9">
    <source>
        <dbReference type="EMBL" id="KAF2492423.1"/>
    </source>
</evidence>